<protein>
    <submittedName>
        <fullName evidence="2">Uncharacterized protein</fullName>
    </submittedName>
</protein>
<dbReference type="AlphaFoldDB" id="A0A392S8S0"/>
<sequence length="69" mass="7460">HVASLRLASPGETKSESLRVPGEGWRGETTISPGEVLSRLANSHYPRPLSSTLARRASPEIGAQPRTWP</sequence>
<accession>A0A392S8S0</accession>
<evidence type="ECO:0000313" key="3">
    <source>
        <dbReference type="Proteomes" id="UP000265520"/>
    </source>
</evidence>
<reference evidence="2 3" key="1">
    <citation type="journal article" date="2018" name="Front. Plant Sci.">
        <title>Red Clover (Trifolium pratense) and Zigzag Clover (T. medium) - A Picture of Genomic Similarities and Differences.</title>
        <authorList>
            <person name="Dluhosova J."/>
            <person name="Istvanek J."/>
            <person name="Nedelnik J."/>
            <person name="Repkova J."/>
        </authorList>
    </citation>
    <scope>NUCLEOTIDE SEQUENCE [LARGE SCALE GENOMIC DNA]</scope>
    <source>
        <strain evidence="3">cv. 10/8</strain>
        <tissue evidence="2">Leaf</tissue>
    </source>
</reference>
<dbReference type="EMBL" id="LXQA010342025">
    <property type="protein sequence ID" value="MCI45281.1"/>
    <property type="molecule type" value="Genomic_DNA"/>
</dbReference>
<proteinExistence type="predicted"/>
<feature type="region of interest" description="Disordered" evidence="1">
    <location>
        <begin position="49"/>
        <end position="69"/>
    </location>
</feature>
<feature type="non-terminal residue" evidence="2">
    <location>
        <position position="1"/>
    </location>
</feature>
<name>A0A392S8S0_9FABA</name>
<evidence type="ECO:0000256" key="1">
    <source>
        <dbReference type="SAM" id="MobiDB-lite"/>
    </source>
</evidence>
<feature type="region of interest" description="Disordered" evidence="1">
    <location>
        <begin position="1"/>
        <end position="31"/>
    </location>
</feature>
<evidence type="ECO:0000313" key="2">
    <source>
        <dbReference type="EMBL" id="MCI45281.1"/>
    </source>
</evidence>
<keyword evidence="3" id="KW-1185">Reference proteome</keyword>
<comment type="caution">
    <text evidence="2">The sequence shown here is derived from an EMBL/GenBank/DDBJ whole genome shotgun (WGS) entry which is preliminary data.</text>
</comment>
<dbReference type="Proteomes" id="UP000265520">
    <property type="component" value="Unassembled WGS sequence"/>
</dbReference>
<organism evidence="2 3">
    <name type="scientific">Trifolium medium</name>
    <dbReference type="NCBI Taxonomy" id="97028"/>
    <lineage>
        <taxon>Eukaryota</taxon>
        <taxon>Viridiplantae</taxon>
        <taxon>Streptophyta</taxon>
        <taxon>Embryophyta</taxon>
        <taxon>Tracheophyta</taxon>
        <taxon>Spermatophyta</taxon>
        <taxon>Magnoliopsida</taxon>
        <taxon>eudicotyledons</taxon>
        <taxon>Gunneridae</taxon>
        <taxon>Pentapetalae</taxon>
        <taxon>rosids</taxon>
        <taxon>fabids</taxon>
        <taxon>Fabales</taxon>
        <taxon>Fabaceae</taxon>
        <taxon>Papilionoideae</taxon>
        <taxon>50 kb inversion clade</taxon>
        <taxon>NPAAA clade</taxon>
        <taxon>Hologalegina</taxon>
        <taxon>IRL clade</taxon>
        <taxon>Trifolieae</taxon>
        <taxon>Trifolium</taxon>
    </lineage>
</organism>